<dbReference type="SUPFAM" id="SSF81383">
    <property type="entry name" value="F-box domain"/>
    <property type="match status" value="1"/>
</dbReference>
<dbReference type="InterPro" id="IPR001810">
    <property type="entry name" value="F-box_dom"/>
</dbReference>
<feature type="domain" description="F-box" evidence="1">
    <location>
        <begin position="1"/>
        <end position="44"/>
    </location>
</feature>
<dbReference type="SMART" id="SM00256">
    <property type="entry name" value="FBOX"/>
    <property type="match status" value="1"/>
</dbReference>
<protein>
    <recommendedName>
        <fullName evidence="1">F-box domain-containing protein</fullName>
    </recommendedName>
</protein>
<dbReference type="EMBL" id="CALNXI010000440">
    <property type="protein sequence ID" value="CAH3027175.1"/>
    <property type="molecule type" value="Genomic_DNA"/>
</dbReference>
<dbReference type="Pfam" id="PF12937">
    <property type="entry name" value="F-box-like"/>
    <property type="match status" value="1"/>
</dbReference>
<dbReference type="InterPro" id="IPR036047">
    <property type="entry name" value="F-box-like_dom_sf"/>
</dbReference>
<evidence type="ECO:0000313" key="2">
    <source>
        <dbReference type="EMBL" id="CAH3027175.1"/>
    </source>
</evidence>
<gene>
    <name evidence="2" type="ORF">PEVE_00030984</name>
</gene>
<dbReference type="SUPFAM" id="SSF52047">
    <property type="entry name" value="RNI-like"/>
    <property type="match status" value="1"/>
</dbReference>
<sequence length="191" mass="21736">MDKLPDEILLRIFSFLHFTQRIILRPVSRRWSYLLYDQSLLENVSITKLRCEDCQLFALFTASKRLIAVDLFNSRWLDGSCILHAGLSRLKHLTLSGTGITDQILSKILKAQSELLDLHLAQTRISEKCLPDIIGLKKLQYITVPPEDVFGFGRSGVLAIAKSSPSLRTLDCQEGYLFNQEEISQIIHCNC</sequence>
<dbReference type="PROSITE" id="PS50181">
    <property type="entry name" value="FBOX"/>
    <property type="match status" value="1"/>
</dbReference>
<dbReference type="Proteomes" id="UP001159427">
    <property type="component" value="Unassembled WGS sequence"/>
</dbReference>
<name>A0ABN8MGF4_9CNID</name>
<accession>A0ABN8MGF4</accession>
<organism evidence="2 3">
    <name type="scientific">Porites evermanni</name>
    <dbReference type="NCBI Taxonomy" id="104178"/>
    <lineage>
        <taxon>Eukaryota</taxon>
        <taxon>Metazoa</taxon>
        <taxon>Cnidaria</taxon>
        <taxon>Anthozoa</taxon>
        <taxon>Hexacorallia</taxon>
        <taxon>Scleractinia</taxon>
        <taxon>Fungiina</taxon>
        <taxon>Poritidae</taxon>
        <taxon>Porites</taxon>
    </lineage>
</organism>
<evidence type="ECO:0000259" key="1">
    <source>
        <dbReference type="PROSITE" id="PS50181"/>
    </source>
</evidence>
<reference evidence="2 3" key="1">
    <citation type="submission" date="2022-05" db="EMBL/GenBank/DDBJ databases">
        <authorList>
            <consortium name="Genoscope - CEA"/>
            <person name="William W."/>
        </authorList>
    </citation>
    <scope>NUCLEOTIDE SEQUENCE [LARGE SCALE GENOMIC DNA]</scope>
</reference>
<proteinExistence type="predicted"/>
<dbReference type="InterPro" id="IPR032675">
    <property type="entry name" value="LRR_dom_sf"/>
</dbReference>
<keyword evidence="3" id="KW-1185">Reference proteome</keyword>
<dbReference type="Gene3D" id="3.80.10.10">
    <property type="entry name" value="Ribonuclease Inhibitor"/>
    <property type="match status" value="1"/>
</dbReference>
<comment type="caution">
    <text evidence="2">The sequence shown here is derived from an EMBL/GenBank/DDBJ whole genome shotgun (WGS) entry which is preliminary data.</text>
</comment>
<evidence type="ECO:0000313" key="3">
    <source>
        <dbReference type="Proteomes" id="UP001159427"/>
    </source>
</evidence>